<accession>A0ABM1HDX3</accession>
<keyword evidence="1" id="KW-0175">Coiled coil</keyword>
<evidence type="ECO:0000313" key="2">
    <source>
        <dbReference type="Proteomes" id="UP000694930"/>
    </source>
</evidence>
<dbReference type="Proteomes" id="UP000694930">
    <property type="component" value="Chromosome 8"/>
</dbReference>
<sequence>MEVKDGEVTRVIPKTRKQYNDSDRLLVQKNHKARKLMICGLSINEYDLISSCESAKEIWNLLKTTYEGTEEIRKCKLDLFSTQFEDFTMNDGELIHEVRTRFSNITDELMFLEEHVPIVKQVSKILEILPRSWTNDFVTGNDTREPDVMTMYTLFEHLQVQEMHRKNEGLFLKGKDKKTDLVNEADPTKENNDKATSSSEVCGMSYLSGHSIGNFSVHKADHMTFVTTAEGKDKEGDQVHPKISRREVFFGAVKREMAAWENPQVIQMIQKTQIMFSWQSQTRKILMKSEMTDEKVLINNSLDMFQDGKIAIVAQISDIKSQMVVLEAENLELKEKIKGATTTIFK</sequence>
<dbReference type="GeneID" id="107027425"/>
<proteinExistence type="predicted"/>
<keyword evidence="2" id="KW-1185">Reference proteome</keyword>
<evidence type="ECO:0000313" key="3">
    <source>
        <dbReference type="RefSeq" id="XP_015084081.1"/>
    </source>
</evidence>
<dbReference type="RefSeq" id="XP_015084081.1">
    <property type="nucleotide sequence ID" value="XM_015228595.1"/>
</dbReference>
<name>A0ABM1HDX3_SOLPN</name>
<protein>
    <submittedName>
        <fullName evidence="3">Uncharacterized protein LOC107027425</fullName>
    </submittedName>
</protein>
<evidence type="ECO:0000256" key="1">
    <source>
        <dbReference type="SAM" id="Coils"/>
    </source>
</evidence>
<feature type="coiled-coil region" evidence="1">
    <location>
        <begin position="316"/>
        <end position="343"/>
    </location>
</feature>
<gene>
    <name evidence="3" type="primary">LOC107027425</name>
</gene>
<dbReference type="PANTHER" id="PTHR34676">
    <property type="entry name" value="DUF4219 DOMAIN-CONTAINING PROTEIN-RELATED"/>
    <property type="match status" value="1"/>
</dbReference>
<organism evidence="2 3">
    <name type="scientific">Solanum pennellii</name>
    <name type="common">Tomato</name>
    <name type="synonym">Lycopersicon pennellii</name>
    <dbReference type="NCBI Taxonomy" id="28526"/>
    <lineage>
        <taxon>Eukaryota</taxon>
        <taxon>Viridiplantae</taxon>
        <taxon>Streptophyta</taxon>
        <taxon>Embryophyta</taxon>
        <taxon>Tracheophyta</taxon>
        <taxon>Spermatophyta</taxon>
        <taxon>Magnoliopsida</taxon>
        <taxon>eudicotyledons</taxon>
        <taxon>Gunneridae</taxon>
        <taxon>Pentapetalae</taxon>
        <taxon>asterids</taxon>
        <taxon>lamiids</taxon>
        <taxon>Solanales</taxon>
        <taxon>Solanaceae</taxon>
        <taxon>Solanoideae</taxon>
        <taxon>Solaneae</taxon>
        <taxon>Solanum</taxon>
        <taxon>Solanum subgen. Lycopersicon</taxon>
    </lineage>
</organism>
<reference evidence="2" key="1">
    <citation type="journal article" date="2014" name="Nat. Genet.">
        <title>The genome of the stress-tolerant wild tomato species Solanum pennellii.</title>
        <authorList>
            <person name="Bolger A."/>
            <person name="Scossa F."/>
            <person name="Bolger M.E."/>
            <person name="Lanz C."/>
            <person name="Maumus F."/>
            <person name="Tohge T."/>
            <person name="Quesneville H."/>
            <person name="Alseekh S."/>
            <person name="Sorensen I."/>
            <person name="Lichtenstein G."/>
            <person name="Fich E.A."/>
            <person name="Conte M."/>
            <person name="Keller H."/>
            <person name="Schneeberger K."/>
            <person name="Schwacke R."/>
            <person name="Ofner I."/>
            <person name="Vrebalov J."/>
            <person name="Xu Y."/>
            <person name="Osorio S."/>
            <person name="Aflitos S.A."/>
            <person name="Schijlen E."/>
            <person name="Jimenez-Gomez J.M."/>
            <person name="Ryngajllo M."/>
            <person name="Kimura S."/>
            <person name="Kumar R."/>
            <person name="Koenig D."/>
            <person name="Headland L.R."/>
            <person name="Maloof J.N."/>
            <person name="Sinha N."/>
            <person name="van Ham R.C."/>
            <person name="Lankhorst R.K."/>
            <person name="Mao L."/>
            <person name="Vogel A."/>
            <person name="Arsova B."/>
            <person name="Panstruga R."/>
            <person name="Fei Z."/>
            <person name="Rose J.K."/>
            <person name="Zamir D."/>
            <person name="Carrari F."/>
            <person name="Giovannoni J.J."/>
            <person name="Weigel D."/>
            <person name="Usadel B."/>
            <person name="Fernie A.R."/>
        </authorList>
    </citation>
    <scope>NUCLEOTIDE SEQUENCE [LARGE SCALE GENOMIC DNA]</scope>
    <source>
        <strain evidence="2">cv. LA0716</strain>
    </source>
</reference>
<dbReference type="PANTHER" id="PTHR34676:SF8">
    <property type="entry name" value="TRANSMEMBRANE PROTEIN"/>
    <property type="match status" value="1"/>
</dbReference>
<reference evidence="3" key="2">
    <citation type="submission" date="2025-08" db="UniProtKB">
        <authorList>
            <consortium name="RefSeq"/>
        </authorList>
    </citation>
    <scope>IDENTIFICATION</scope>
</reference>
<dbReference type="Pfam" id="PF14223">
    <property type="entry name" value="Retrotran_gag_2"/>
    <property type="match status" value="1"/>
</dbReference>